<name>A0ABD6ABC0_9EURY</name>
<keyword evidence="3 5" id="KW-1133">Transmembrane helix</keyword>
<dbReference type="GO" id="GO:0033281">
    <property type="term" value="C:TAT protein transport complex"/>
    <property type="evidence" value="ECO:0007669"/>
    <property type="project" value="UniProtKB-UniRule"/>
</dbReference>
<feature type="compositionally biased region" description="Low complexity" evidence="6">
    <location>
        <begin position="439"/>
        <end position="448"/>
    </location>
</feature>
<keyword evidence="2 5" id="KW-0812">Transmembrane</keyword>
<evidence type="ECO:0000256" key="6">
    <source>
        <dbReference type="SAM" id="MobiDB-lite"/>
    </source>
</evidence>
<evidence type="ECO:0000313" key="8">
    <source>
        <dbReference type="Proteomes" id="UP001596547"/>
    </source>
</evidence>
<feature type="transmembrane region" description="Helical" evidence="5">
    <location>
        <begin position="638"/>
        <end position="661"/>
    </location>
</feature>
<comment type="similarity">
    <text evidence="5">Belongs to the TatC family.</text>
</comment>
<keyword evidence="5" id="KW-0813">Transport</keyword>
<sequence length="737" mass="79789">MSSVIDEDTARAIDDGRQALAAMLRSAQKHLQKVFILFVIGLIGTIYYLQEWGWTMLKGDLLGRAAEGTIVIAVTPFDVILLQVKIGLVVGVILALPLLLYYSRDALRERGWWPQGKIPIWKGVLLGLFSLALFAVGIAYGYFLFFPIMFEFLSNNASAAGFQPTYSIVKWAEFVLVLTLSFGLAAQLPLLMSGLAYSGAVRYETFRDKWRYAVVAIFTFGALFSPPDPFTQIMWAVPLLFLYVLSLGLTKFVVAVRHSREAVGYRRILRAHWTTVLGAALLGGAVTYVGLSSGVREVVNEYARQLPMGLGFTLYPIERVLGLPRPTALLAAAAAVALLAALAAFVYRLFATVERLAAETGPRGVTGDPAAIDLDTLDAAGVRAAPPEVFAEMDEETALGHARTAMEAGDHDRAQAILDRFDAAEDARAAESRGDEAGADAAGGADAADGADEAETGVVTRTTTGVVNAFSEEERNEDDVGGYFYDLQFVLGTLLSKSFRIVALFLLVMGGTFVWFYTDGIGQLQASFLGRMPEAVRPEVNVVTLHPVEALIFEIKVATILGAVATIPLVLYYAWPPLKTRGFVTGTRGTLFTWAVTTFAALVAGSFVGFVVVAPNVISWLAWDAINSEMIIKYRINSAGWLVFFTTVGVGLLATIPSTMFLFHRGGLVPYRVMRGRWREVIVGVVTVSGLAAPGGVFMMLLFSVPVAVAYFLGLGLLWLYTLGGRRSARSAGQRAD</sequence>
<feature type="transmembrane region" description="Helical" evidence="5">
    <location>
        <begin position="681"/>
        <end position="702"/>
    </location>
</feature>
<feature type="region of interest" description="Disordered" evidence="6">
    <location>
        <begin position="429"/>
        <end position="457"/>
    </location>
</feature>
<feature type="transmembrane region" description="Helical" evidence="5">
    <location>
        <begin position="555"/>
        <end position="575"/>
    </location>
</feature>
<reference evidence="7 8" key="1">
    <citation type="journal article" date="2019" name="Int. J. Syst. Evol. Microbiol.">
        <title>The Global Catalogue of Microorganisms (GCM) 10K type strain sequencing project: providing services to taxonomists for standard genome sequencing and annotation.</title>
        <authorList>
            <consortium name="The Broad Institute Genomics Platform"/>
            <consortium name="The Broad Institute Genome Sequencing Center for Infectious Disease"/>
            <person name="Wu L."/>
            <person name="Ma J."/>
        </authorList>
    </citation>
    <scope>NUCLEOTIDE SEQUENCE [LARGE SCALE GENOMIC DNA]</scope>
    <source>
        <strain evidence="7 8">PSR21</strain>
    </source>
</reference>
<feature type="transmembrane region" description="Helical" evidence="5">
    <location>
        <begin position="268"/>
        <end position="291"/>
    </location>
</feature>
<dbReference type="InterPro" id="IPR002033">
    <property type="entry name" value="TatC"/>
</dbReference>
<protein>
    <recommendedName>
        <fullName evidence="5">Sec-independent protein translocase protein TatC</fullName>
    </recommendedName>
</protein>
<dbReference type="PRINTS" id="PR01840">
    <property type="entry name" value="TATCFAMILY"/>
</dbReference>
<evidence type="ECO:0000313" key="7">
    <source>
        <dbReference type="EMBL" id="MFC7317456.1"/>
    </source>
</evidence>
<keyword evidence="5" id="KW-1003">Cell membrane</keyword>
<keyword evidence="5" id="KW-0811">Translocation</keyword>
<comment type="subunit">
    <text evidence="5">Forms a complex with TatA.</text>
</comment>
<feature type="transmembrane region" description="Helical" evidence="5">
    <location>
        <begin position="210"/>
        <end position="227"/>
    </location>
</feature>
<organism evidence="7 8">
    <name type="scientific">Halomarina halobia</name>
    <dbReference type="NCBI Taxonomy" id="3033386"/>
    <lineage>
        <taxon>Archaea</taxon>
        <taxon>Methanobacteriati</taxon>
        <taxon>Methanobacteriota</taxon>
        <taxon>Stenosarchaea group</taxon>
        <taxon>Halobacteria</taxon>
        <taxon>Halobacteriales</taxon>
        <taxon>Natronomonadaceae</taxon>
        <taxon>Halomarina</taxon>
    </lineage>
</organism>
<dbReference type="EMBL" id="JBHTBF010000002">
    <property type="protein sequence ID" value="MFC7317456.1"/>
    <property type="molecule type" value="Genomic_DNA"/>
</dbReference>
<gene>
    <name evidence="5" type="primary">tatC</name>
    <name evidence="7" type="ORF">ACFQPE_11745</name>
</gene>
<keyword evidence="4 5" id="KW-0472">Membrane</keyword>
<dbReference type="PANTHER" id="PTHR30371">
    <property type="entry name" value="SEC-INDEPENDENT PROTEIN TRANSLOCASE PROTEIN TATC"/>
    <property type="match status" value="1"/>
</dbReference>
<dbReference type="RefSeq" id="WP_276303296.1">
    <property type="nucleotide sequence ID" value="NZ_CP119992.1"/>
</dbReference>
<comment type="subcellular location">
    <subcellularLocation>
        <location evidence="5">Cell membrane</location>
        <topology evidence="5">Multi-pass membrane protein</topology>
    </subcellularLocation>
    <subcellularLocation>
        <location evidence="1">Membrane</location>
        <topology evidence="1">Multi-pass membrane protein</topology>
    </subcellularLocation>
</comment>
<evidence type="ECO:0000256" key="3">
    <source>
        <dbReference type="ARBA" id="ARBA00022989"/>
    </source>
</evidence>
<evidence type="ECO:0000256" key="5">
    <source>
        <dbReference type="HAMAP-Rule" id="MF_00902"/>
    </source>
</evidence>
<feature type="transmembrane region" description="Helical" evidence="5">
    <location>
        <begin position="174"/>
        <end position="198"/>
    </location>
</feature>
<feature type="transmembrane region" description="Helical" evidence="5">
    <location>
        <begin position="708"/>
        <end position="725"/>
    </location>
</feature>
<feature type="transmembrane region" description="Helical" evidence="5">
    <location>
        <begin position="70"/>
        <end position="102"/>
    </location>
</feature>
<evidence type="ECO:0000256" key="2">
    <source>
        <dbReference type="ARBA" id="ARBA00022692"/>
    </source>
</evidence>
<accession>A0ABD6ABC0</accession>
<dbReference type="GO" id="GO:0043953">
    <property type="term" value="P:protein transport by the Tat complex"/>
    <property type="evidence" value="ECO:0007669"/>
    <property type="project" value="UniProtKB-UniRule"/>
</dbReference>
<proteinExistence type="inferred from homology"/>
<dbReference type="GeneID" id="79315874"/>
<dbReference type="Proteomes" id="UP001596547">
    <property type="component" value="Unassembled WGS sequence"/>
</dbReference>
<dbReference type="PANTHER" id="PTHR30371:SF0">
    <property type="entry name" value="SEC-INDEPENDENT PROTEIN TRANSLOCASE PROTEIN TATC, CHLOROPLASTIC-RELATED"/>
    <property type="match status" value="1"/>
</dbReference>
<feature type="transmembrane region" description="Helical" evidence="5">
    <location>
        <begin position="501"/>
        <end position="518"/>
    </location>
</feature>
<evidence type="ECO:0000256" key="4">
    <source>
        <dbReference type="ARBA" id="ARBA00023136"/>
    </source>
</evidence>
<comment type="caution">
    <text evidence="5">Lacks conserved residue(s) required for the propagation of feature annotation.</text>
</comment>
<comment type="function">
    <text evidence="5">Part of the twin-arginine translocation (Tat) system that transports large folded proteins containing a characteristic twin-arginine motif in their signal peptide across membranes.</text>
</comment>
<dbReference type="Pfam" id="PF00902">
    <property type="entry name" value="TatC"/>
    <property type="match status" value="2"/>
</dbReference>
<dbReference type="HAMAP" id="MF_00902">
    <property type="entry name" value="TatC"/>
    <property type="match status" value="1"/>
</dbReference>
<comment type="caution">
    <text evidence="7">The sequence shown here is derived from an EMBL/GenBank/DDBJ whole genome shotgun (WGS) entry which is preliminary data.</text>
</comment>
<dbReference type="GO" id="GO:0008320">
    <property type="term" value="F:protein transmembrane transporter activity"/>
    <property type="evidence" value="ECO:0007669"/>
    <property type="project" value="UniProtKB-UniRule"/>
</dbReference>
<feature type="transmembrane region" description="Helical" evidence="5">
    <location>
        <begin position="34"/>
        <end position="50"/>
    </location>
</feature>
<feature type="transmembrane region" description="Helical" evidence="5">
    <location>
        <begin position="123"/>
        <end position="145"/>
    </location>
</feature>
<feature type="transmembrane region" description="Helical" evidence="5">
    <location>
        <begin position="591"/>
        <end position="618"/>
    </location>
</feature>
<keyword evidence="8" id="KW-1185">Reference proteome</keyword>
<dbReference type="AlphaFoldDB" id="A0ABD6ABC0"/>
<evidence type="ECO:0000256" key="1">
    <source>
        <dbReference type="ARBA" id="ARBA00004141"/>
    </source>
</evidence>
<feature type="transmembrane region" description="Helical" evidence="5">
    <location>
        <begin position="233"/>
        <end position="256"/>
    </location>
</feature>
<feature type="transmembrane region" description="Helical" evidence="5">
    <location>
        <begin position="328"/>
        <end position="350"/>
    </location>
</feature>
<keyword evidence="5" id="KW-0653">Protein transport</keyword>